<evidence type="ECO:0000256" key="5">
    <source>
        <dbReference type="ARBA" id="ARBA00038359"/>
    </source>
</evidence>
<comment type="similarity">
    <text evidence="5">Belongs to the SAT4 family.</text>
</comment>
<feature type="domain" description="Rhodopsin" evidence="7">
    <location>
        <begin position="10"/>
        <end position="209"/>
    </location>
</feature>
<evidence type="ECO:0000256" key="6">
    <source>
        <dbReference type="SAM" id="Phobius"/>
    </source>
</evidence>
<dbReference type="PANTHER" id="PTHR33048">
    <property type="entry name" value="PTH11-LIKE INTEGRAL MEMBRANE PROTEIN (AFU_ORTHOLOGUE AFUA_5G11245)"/>
    <property type="match status" value="1"/>
</dbReference>
<dbReference type="EMBL" id="JOWA01000100">
    <property type="protein sequence ID" value="KEZ42288.1"/>
    <property type="molecule type" value="Genomic_DNA"/>
</dbReference>
<feature type="transmembrane region" description="Helical" evidence="6">
    <location>
        <begin position="117"/>
        <end position="138"/>
    </location>
</feature>
<keyword evidence="3 6" id="KW-1133">Transmembrane helix</keyword>
<dbReference type="VEuPathDB" id="FungiDB:SAPIO_CDS6150"/>
<dbReference type="GO" id="GO:0016020">
    <property type="term" value="C:membrane"/>
    <property type="evidence" value="ECO:0007669"/>
    <property type="project" value="UniProtKB-SubCell"/>
</dbReference>
<organism evidence="8 9">
    <name type="scientific">Pseudallescheria apiosperma</name>
    <name type="common">Scedosporium apiospermum</name>
    <dbReference type="NCBI Taxonomy" id="563466"/>
    <lineage>
        <taxon>Eukaryota</taxon>
        <taxon>Fungi</taxon>
        <taxon>Dikarya</taxon>
        <taxon>Ascomycota</taxon>
        <taxon>Pezizomycotina</taxon>
        <taxon>Sordariomycetes</taxon>
        <taxon>Hypocreomycetidae</taxon>
        <taxon>Microascales</taxon>
        <taxon>Microascaceae</taxon>
        <taxon>Scedosporium</taxon>
    </lineage>
</organism>
<evidence type="ECO:0000256" key="1">
    <source>
        <dbReference type="ARBA" id="ARBA00004141"/>
    </source>
</evidence>
<proteinExistence type="inferred from homology"/>
<reference evidence="8 9" key="1">
    <citation type="journal article" date="2014" name="Genome Announc.">
        <title>Draft genome sequence of the pathogenic fungus Scedosporium apiospermum.</title>
        <authorList>
            <person name="Vandeputte P."/>
            <person name="Ghamrawi S."/>
            <person name="Rechenmann M."/>
            <person name="Iltis A."/>
            <person name="Giraud S."/>
            <person name="Fleury M."/>
            <person name="Thornton C."/>
            <person name="Delhaes L."/>
            <person name="Meyer W."/>
            <person name="Papon N."/>
            <person name="Bouchara J.P."/>
        </authorList>
    </citation>
    <scope>NUCLEOTIDE SEQUENCE [LARGE SCALE GENOMIC DNA]</scope>
    <source>
        <strain evidence="8 9">IHEM 14462</strain>
    </source>
</reference>
<keyword evidence="9" id="KW-1185">Reference proteome</keyword>
<accession>A0A084G4M6</accession>
<gene>
    <name evidence="8" type="ORF">SAPIO_CDS6150</name>
</gene>
<dbReference type="InterPro" id="IPR049326">
    <property type="entry name" value="Rhodopsin_dom_fungi"/>
</dbReference>
<dbReference type="OMA" id="EGLAFWA"/>
<dbReference type="HOGENOM" id="CLU_028200_3_7_1"/>
<dbReference type="PANTHER" id="PTHR33048:SF155">
    <property type="entry name" value="INTEGRAL MEMBRANE PROTEIN"/>
    <property type="match status" value="1"/>
</dbReference>
<dbReference type="Proteomes" id="UP000028545">
    <property type="component" value="Unassembled WGS sequence"/>
</dbReference>
<evidence type="ECO:0000313" key="8">
    <source>
        <dbReference type="EMBL" id="KEZ42288.1"/>
    </source>
</evidence>
<protein>
    <recommendedName>
        <fullName evidence="7">Rhodopsin domain-containing protein</fullName>
    </recommendedName>
</protein>
<evidence type="ECO:0000256" key="4">
    <source>
        <dbReference type="ARBA" id="ARBA00023136"/>
    </source>
</evidence>
<comment type="caution">
    <text evidence="8">The sequence shown here is derived from an EMBL/GenBank/DDBJ whole genome shotgun (WGS) entry which is preliminary data.</text>
</comment>
<keyword evidence="4 6" id="KW-0472">Membrane</keyword>
<evidence type="ECO:0000256" key="3">
    <source>
        <dbReference type="ARBA" id="ARBA00022989"/>
    </source>
</evidence>
<dbReference type="RefSeq" id="XP_016642087.1">
    <property type="nucleotide sequence ID" value="XM_016788330.1"/>
</dbReference>
<dbReference type="Pfam" id="PF20684">
    <property type="entry name" value="Fung_rhodopsin"/>
    <property type="match status" value="1"/>
</dbReference>
<evidence type="ECO:0000256" key="2">
    <source>
        <dbReference type="ARBA" id="ARBA00022692"/>
    </source>
</evidence>
<evidence type="ECO:0000259" key="7">
    <source>
        <dbReference type="Pfam" id="PF20684"/>
    </source>
</evidence>
<name>A0A084G4M6_PSEDA</name>
<keyword evidence="2 6" id="KW-0812">Transmembrane</keyword>
<feature type="transmembrane region" description="Helical" evidence="6">
    <location>
        <begin position="75"/>
        <end position="97"/>
    </location>
</feature>
<dbReference type="GeneID" id="27725222"/>
<comment type="subcellular location">
    <subcellularLocation>
        <location evidence="1">Membrane</location>
        <topology evidence="1">Multi-pass membrane protein</topology>
    </subcellularLocation>
</comment>
<dbReference type="OrthoDB" id="5429740at2759"/>
<dbReference type="InterPro" id="IPR052337">
    <property type="entry name" value="SAT4-like"/>
</dbReference>
<feature type="transmembrane region" description="Helical" evidence="6">
    <location>
        <begin position="42"/>
        <end position="68"/>
    </location>
</feature>
<dbReference type="AlphaFoldDB" id="A0A084G4M6"/>
<sequence length="322" mass="35620">MTDDKGPMIIAVCWVFTVYWGNGKHFATLDLEQQQNTVKWMMAAYVPGIETLGFPKLAVIALLVRLLAPRRLHIWILWTMGGICCLSLTAMVMALLLQCTPPRALWTFSMPRKCLHVNVLKGLAFWASIYPAVVLWQLQMPKQKKLALSCALGMGVVSGCVGIVKATGVPTLASPDVSYDLCDPLYWTSIEGNLIIIAACIPILQPLVEKIKGGSLWSSKKGTSKNRQYADFSKRSARQPDPIELHDKPKKKVDVYGFTIHAKDDSEENIVDLDKQSANRSSSRQSVAYHPTDRIIKTDTVTVTFDQGDEGPTSAATRWAAV</sequence>
<evidence type="ECO:0000313" key="9">
    <source>
        <dbReference type="Proteomes" id="UP000028545"/>
    </source>
</evidence>
<dbReference type="KEGG" id="sapo:SAPIO_CDS6150"/>